<gene>
    <name evidence="6" type="ORF">N0V83_002958</name>
</gene>
<dbReference type="PANTHER" id="PTHR47429:SF9">
    <property type="entry name" value="PAS DOMAIN-CONTAINING PROTEIN"/>
    <property type="match status" value="1"/>
</dbReference>
<evidence type="ECO:0000256" key="3">
    <source>
        <dbReference type="ARBA" id="ARBA00022991"/>
    </source>
</evidence>
<dbReference type="GO" id="GO:0005634">
    <property type="term" value="C:nucleus"/>
    <property type="evidence" value="ECO:0007669"/>
    <property type="project" value="TreeGrafter"/>
</dbReference>
<feature type="region of interest" description="Disordered" evidence="4">
    <location>
        <begin position="235"/>
        <end position="318"/>
    </location>
</feature>
<dbReference type="InterPro" id="IPR000700">
    <property type="entry name" value="PAS-assoc_C"/>
</dbReference>
<proteinExistence type="predicted"/>
<dbReference type="Proteomes" id="UP001140560">
    <property type="component" value="Unassembled WGS sequence"/>
</dbReference>
<feature type="domain" description="PAC" evidence="5">
    <location>
        <begin position="1"/>
        <end position="33"/>
    </location>
</feature>
<sequence length="367" mass="41185">MAPLLDSRGNLRYFIGAQIDVSGLVKDSTDLDAFQRMLNQQEGLEEPNEQKDEFQELSEMFNHSELDTVRKFGGNMHREHLEDQDDGHGGGKPRLLIQDQSTFDIDKAEKPPPKPEGRLSGPYKHYLLVRPAPSLRILFTSPSLRVPGILQSHFLDRVGGSNRVRESLNDALSDATRGVTAKIRWLPHAVSNLENSYEEGRPRWIHCTPLLGQSGAVGVWMIVLVDEKEHAQPVRRFRQAPPVSNDIRAKYHDHPHNHHIYPGQSQQQPQLNYGSQRPSRRTSFDDDFDAPPYSPTTHVSTQYTNGNGNGNGNGPTRHLALDALRQPNGRARSPMINDQRAAIRSASASIKDYANSREPSVDSFAIM</sequence>
<organism evidence="6 7">
    <name type="scientific">Neocucurbitaria cava</name>
    <dbReference type="NCBI Taxonomy" id="798079"/>
    <lineage>
        <taxon>Eukaryota</taxon>
        <taxon>Fungi</taxon>
        <taxon>Dikarya</taxon>
        <taxon>Ascomycota</taxon>
        <taxon>Pezizomycotina</taxon>
        <taxon>Dothideomycetes</taxon>
        <taxon>Pleosporomycetidae</taxon>
        <taxon>Pleosporales</taxon>
        <taxon>Pleosporineae</taxon>
        <taxon>Cucurbitariaceae</taxon>
        <taxon>Neocucurbitaria</taxon>
    </lineage>
</organism>
<evidence type="ECO:0000259" key="5">
    <source>
        <dbReference type="PROSITE" id="PS50113"/>
    </source>
</evidence>
<evidence type="ECO:0000313" key="6">
    <source>
        <dbReference type="EMBL" id="KAJ4374217.1"/>
    </source>
</evidence>
<dbReference type="OrthoDB" id="447251at2759"/>
<keyword evidence="7" id="KW-1185">Reference proteome</keyword>
<keyword evidence="3" id="KW-0157">Chromophore</keyword>
<dbReference type="PANTHER" id="PTHR47429">
    <property type="entry name" value="PROTEIN TWIN LOV 1"/>
    <property type="match status" value="1"/>
</dbReference>
<evidence type="ECO:0000256" key="4">
    <source>
        <dbReference type="SAM" id="MobiDB-lite"/>
    </source>
</evidence>
<keyword evidence="2" id="KW-0288">FMN</keyword>
<evidence type="ECO:0000313" key="7">
    <source>
        <dbReference type="Proteomes" id="UP001140560"/>
    </source>
</evidence>
<feature type="compositionally biased region" description="Polar residues" evidence="4">
    <location>
        <begin position="295"/>
        <end position="304"/>
    </location>
</feature>
<accession>A0A9W8YFY2</accession>
<comment type="caution">
    <text evidence="6">The sequence shown here is derived from an EMBL/GenBank/DDBJ whole genome shotgun (WGS) entry which is preliminary data.</text>
</comment>
<protein>
    <recommendedName>
        <fullName evidence="5">PAC domain-containing protein</fullName>
    </recommendedName>
</protein>
<evidence type="ECO:0000256" key="2">
    <source>
        <dbReference type="ARBA" id="ARBA00022643"/>
    </source>
</evidence>
<feature type="compositionally biased region" description="Polar residues" evidence="4">
    <location>
        <begin position="263"/>
        <end position="277"/>
    </location>
</feature>
<keyword evidence="1" id="KW-0285">Flavoprotein</keyword>
<dbReference type="PROSITE" id="PS50113">
    <property type="entry name" value="PAC"/>
    <property type="match status" value="1"/>
</dbReference>
<reference evidence="6" key="1">
    <citation type="submission" date="2022-10" db="EMBL/GenBank/DDBJ databases">
        <title>Tapping the CABI collections for fungal endophytes: first genome assemblies for Collariella, Neodidymelliopsis, Ascochyta clinopodiicola, Didymella pomorum, Didymosphaeria variabile, Neocosmospora piperis and Neocucurbitaria cava.</title>
        <authorList>
            <person name="Hill R."/>
        </authorList>
    </citation>
    <scope>NUCLEOTIDE SEQUENCE</scope>
    <source>
        <strain evidence="6">IMI 356814</strain>
    </source>
</reference>
<evidence type="ECO:0000256" key="1">
    <source>
        <dbReference type="ARBA" id="ARBA00022630"/>
    </source>
</evidence>
<name>A0A9W8YFY2_9PLEO</name>
<dbReference type="AlphaFoldDB" id="A0A9W8YFY2"/>
<dbReference type="EMBL" id="JAPEUY010000004">
    <property type="protein sequence ID" value="KAJ4374217.1"/>
    <property type="molecule type" value="Genomic_DNA"/>
</dbReference>